<organism evidence="8 9">
    <name type="scientific">Hyaloscypha variabilis (strain UAMH 11265 / GT02V1 / F)</name>
    <name type="common">Meliniomyces variabilis</name>
    <dbReference type="NCBI Taxonomy" id="1149755"/>
    <lineage>
        <taxon>Eukaryota</taxon>
        <taxon>Fungi</taxon>
        <taxon>Dikarya</taxon>
        <taxon>Ascomycota</taxon>
        <taxon>Pezizomycotina</taxon>
        <taxon>Leotiomycetes</taxon>
        <taxon>Helotiales</taxon>
        <taxon>Hyaloscyphaceae</taxon>
        <taxon>Hyaloscypha</taxon>
        <taxon>Hyaloscypha variabilis</taxon>
    </lineage>
</organism>
<dbReference type="SMART" id="SM00906">
    <property type="entry name" value="Fungal_trans"/>
    <property type="match status" value="1"/>
</dbReference>
<evidence type="ECO:0000256" key="1">
    <source>
        <dbReference type="ARBA" id="ARBA00004123"/>
    </source>
</evidence>
<name>A0A2J6S848_HYAVF</name>
<dbReference type="GO" id="GO:0008270">
    <property type="term" value="F:zinc ion binding"/>
    <property type="evidence" value="ECO:0007669"/>
    <property type="project" value="InterPro"/>
</dbReference>
<dbReference type="GO" id="GO:0003677">
    <property type="term" value="F:DNA binding"/>
    <property type="evidence" value="ECO:0007669"/>
    <property type="project" value="InterPro"/>
</dbReference>
<dbReference type="AlphaFoldDB" id="A0A2J6S848"/>
<dbReference type="STRING" id="1149755.A0A2J6S848"/>
<accession>A0A2J6S848</accession>
<sequence>MQKYEEGHIDGQLLLSILAISSHILGVSSLWTSQSLKSCLNYLITQNSFDLDTLGDTIPLSRFQQACLLAFYQFHQAPGPRAWLRVSELTREAYHYGLHQIDNPRQCQLYNNLSMTAEETEEWRRVWWCIYCLDSYCNITSSTPFVIDLDSVRTALISSTHATQPHDSVFLPSDSRDLWETSKAVSSRPGDFQVNVHMVTTTILRKAGKLVNLWRLNPTPQIDASFKALDDHLSAVRLALPSRYLDVSRNIVMNESLAEHHARLICVLHLHATRLMINIPRNFDVGEESWRQAWQAVLESCEDVVSIVKQWKAQLCSSVDPAICFIITGVLMVLHLHSIDAVNSDSVEFLARLRGHKDLLRLFVEQFASIWHLPRFLIGKYLTCKT</sequence>
<keyword evidence="5" id="KW-0539">Nucleus</keyword>
<evidence type="ECO:0000256" key="2">
    <source>
        <dbReference type="ARBA" id="ARBA00022723"/>
    </source>
</evidence>
<keyword evidence="2" id="KW-0479">Metal-binding</keyword>
<dbReference type="InterPro" id="IPR007219">
    <property type="entry name" value="XnlR_reg_dom"/>
</dbReference>
<evidence type="ECO:0000313" key="9">
    <source>
        <dbReference type="Proteomes" id="UP000235786"/>
    </source>
</evidence>
<dbReference type="PANTHER" id="PTHR47338:SF10">
    <property type="entry name" value="TRANSCRIPTION FACTOR DOMAIN-CONTAINING PROTEIN-RELATED"/>
    <property type="match status" value="1"/>
</dbReference>
<feature type="domain" description="Xylanolytic transcriptional activator regulatory" evidence="7">
    <location>
        <begin position="82"/>
        <end position="163"/>
    </location>
</feature>
<keyword evidence="9" id="KW-1185">Reference proteome</keyword>
<feature type="transmembrane region" description="Helical" evidence="6">
    <location>
        <begin position="12"/>
        <end position="31"/>
    </location>
</feature>
<dbReference type="InterPro" id="IPR050815">
    <property type="entry name" value="TF_fung"/>
</dbReference>
<dbReference type="GO" id="GO:0005634">
    <property type="term" value="C:nucleus"/>
    <property type="evidence" value="ECO:0007669"/>
    <property type="project" value="UniProtKB-SubCell"/>
</dbReference>
<evidence type="ECO:0000256" key="5">
    <source>
        <dbReference type="ARBA" id="ARBA00023242"/>
    </source>
</evidence>
<dbReference type="PANTHER" id="PTHR47338">
    <property type="entry name" value="ZN(II)2CYS6 TRANSCRIPTION FACTOR (EUROFUNG)-RELATED"/>
    <property type="match status" value="1"/>
</dbReference>
<keyword evidence="6" id="KW-0812">Transmembrane</keyword>
<keyword evidence="4" id="KW-0804">Transcription</keyword>
<dbReference type="CDD" id="cd12148">
    <property type="entry name" value="fungal_TF_MHR"/>
    <property type="match status" value="1"/>
</dbReference>
<comment type="subcellular location">
    <subcellularLocation>
        <location evidence="1">Nucleus</location>
    </subcellularLocation>
</comment>
<reference evidence="8 9" key="1">
    <citation type="submission" date="2016-04" db="EMBL/GenBank/DDBJ databases">
        <title>A degradative enzymes factory behind the ericoid mycorrhizal symbiosis.</title>
        <authorList>
            <consortium name="DOE Joint Genome Institute"/>
            <person name="Martino E."/>
            <person name="Morin E."/>
            <person name="Grelet G."/>
            <person name="Kuo A."/>
            <person name="Kohler A."/>
            <person name="Daghino S."/>
            <person name="Barry K."/>
            <person name="Choi C."/>
            <person name="Cichocki N."/>
            <person name="Clum A."/>
            <person name="Copeland A."/>
            <person name="Hainaut M."/>
            <person name="Haridas S."/>
            <person name="Labutti K."/>
            <person name="Lindquist E."/>
            <person name="Lipzen A."/>
            <person name="Khouja H.-R."/>
            <person name="Murat C."/>
            <person name="Ohm R."/>
            <person name="Olson A."/>
            <person name="Spatafora J."/>
            <person name="Veneault-Fourrey C."/>
            <person name="Henrissat B."/>
            <person name="Grigoriev I."/>
            <person name="Martin F."/>
            <person name="Perotto S."/>
        </authorList>
    </citation>
    <scope>NUCLEOTIDE SEQUENCE [LARGE SCALE GENOMIC DNA]</scope>
    <source>
        <strain evidence="8 9">F</strain>
    </source>
</reference>
<dbReference type="GO" id="GO:0000981">
    <property type="term" value="F:DNA-binding transcription factor activity, RNA polymerase II-specific"/>
    <property type="evidence" value="ECO:0007669"/>
    <property type="project" value="InterPro"/>
</dbReference>
<evidence type="ECO:0000256" key="6">
    <source>
        <dbReference type="SAM" id="Phobius"/>
    </source>
</evidence>
<keyword evidence="6" id="KW-0472">Membrane</keyword>
<dbReference type="OrthoDB" id="3362851at2759"/>
<dbReference type="EMBL" id="KZ613938">
    <property type="protein sequence ID" value="PMD46937.1"/>
    <property type="molecule type" value="Genomic_DNA"/>
</dbReference>
<evidence type="ECO:0000313" key="8">
    <source>
        <dbReference type="EMBL" id="PMD46937.1"/>
    </source>
</evidence>
<evidence type="ECO:0000259" key="7">
    <source>
        <dbReference type="SMART" id="SM00906"/>
    </source>
</evidence>
<dbReference type="Proteomes" id="UP000235786">
    <property type="component" value="Unassembled WGS sequence"/>
</dbReference>
<keyword evidence="6" id="KW-1133">Transmembrane helix</keyword>
<gene>
    <name evidence="8" type="ORF">L207DRAFT_416624</name>
</gene>
<proteinExistence type="predicted"/>
<keyword evidence="3" id="KW-0805">Transcription regulation</keyword>
<dbReference type="GO" id="GO:0006351">
    <property type="term" value="P:DNA-templated transcription"/>
    <property type="evidence" value="ECO:0007669"/>
    <property type="project" value="InterPro"/>
</dbReference>
<evidence type="ECO:0000256" key="4">
    <source>
        <dbReference type="ARBA" id="ARBA00023163"/>
    </source>
</evidence>
<protein>
    <submittedName>
        <fullName evidence="8">Putative fungal-specific transcription factor</fullName>
    </submittedName>
</protein>
<evidence type="ECO:0000256" key="3">
    <source>
        <dbReference type="ARBA" id="ARBA00023015"/>
    </source>
</evidence>
<dbReference type="Pfam" id="PF04082">
    <property type="entry name" value="Fungal_trans"/>
    <property type="match status" value="1"/>
</dbReference>